<evidence type="ECO:0000313" key="4">
    <source>
        <dbReference type="EMBL" id="BBY24305.1"/>
    </source>
</evidence>
<keyword evidence="3" id="KW-1133">Transmembrane helix</keyword>
<sequence>MDDDWEVEAPAKATPPRRGASLKIMAAVIFIVVAVVSAGVYLVFGRTTADHAASKPAPSPSRAAPLVLPFQLTDADGLEVDPAGNVYVSDSATNQVFELTSGSDHPIVVPFTGLNEPGGLAVDGNNAVYVVDQANRRVLKLPAGSTTQIELPIAGLDDPHGIAVDSRGTVFVADLNANRVVELPPARIPSPSCHLAISSSPTTLRWTTPTRSTWQTPATTAW</sequence>
<evidence type="ECO:0000313" key="5">
    <source>
        <dbReference type="Proteomes" id="UP000467130"/>
    </source>
</evidence>
<feature type="repeat" description="NHL" evidence="2">
    <location>
        <begin position="108"/>
        <end position="144"/>
    </location>
</feature>
<proteinExistence type="predicted"/>
<dbReference type="Proteomes" id="UP000467130">
    <property type="component" value="Chromosome"/>
</dbReference>
<keyword evidence="5" id="KW-1185">Reference proteome</keyword>
<dbReference type="EMBL" id="AP022587">
    <property type="protein sequence ID" value="BBY24305.1"/>
    <property type="molecule type" value="Genomic_DNA"/>
</dbReference>
<name>A0A7I7QDC7_9MYCO</name>
<dbReference type="InterPro" id="IPR011042">
    <property type="entry name" value="6-blade_b-propeller_TolB-like"/>
</dbReference>
<dbReference type="GO" id="GO:0008270">
    <property type="term" value="F:zinc ion binding"/>
    <property type="evidence" value="ECO:0007669"/>
    <property type="project" value="UniProtKB-KW"/>
</dbReference>
<organism evidence="4 5">
    <name type="scientific">Mycobacterium stomatepiae</name>
    <dbReference type="NCBI Taxonomy" id="470076"/>
    <lineage>
        <taxon>Bacteria</taxon>
        <taxon>Bacillati</taxon>
        <taxon>Actinomycetota</taxon>
        <taxon>Actinomycetes</taxon>
        <taxon>Mycobacteriales</taxon>
        <taxon>Mycobacteriaceae</taxon>
        <taxon>Mycobacterium</taxon>
        <taxon>Mycobacterium simiae complex</taxon>
    </lineage>
</organism>
<dbReference type="InterPro" id="IPR001258">
    <property type="entry name" value="NHL_repeat"/>
</dbReference>
<dbReference type="AlphaFoldDB" id="A0A7I7QDC7"/>
<keyword evidence="3" id="KW-0472">Membrane</keyword>
<dbReference type="PANTHER" id="PTHR24104:SF25">
    <property type="entry name" value="PROTEIN LIN-41"/>
    <property type="match status" value="1"/>
</dbReference>
<keyword evidence="3" id="KW-0812">Transmembrane</keyword>
<dbReference type="PANTHER" id="PTHR24104">
    <property type="entry name" value="E3 UBIQUITIN-PROTEIN LIGASE NHLRC1-RELATED"/>
    <property type="match status" value="1"/>
</dbReference>
<reference evidence="4 5" key="1">
    <citation type="journal article" date="2019" name="Emerg. Microbes Infect.">
        <title>Comprehensive subspecies identification of 175 nontuberculous mycobacteria species based on 7547 genomic profiles.</title>
        <authorList>
            <person name="Matsumoto Y."/>
            <person name="Kinjo T."/>
            <person name="Motooka D."/>
            <person name="Nabeya D."/>
            <person name="Jung N."/>
            <person name="Uechi K."/>
            <person name="Horii T."/>
            <person name="Iida T."/>
            <person name="Fujita J."/>
            <person name="Nakamura S."/>
        </authorList>
    </citation>
    <scope>NUCLEOTIDE SEQUENCE [LARGE SCALE GENOMIC DNA]</scope>
    <source>
        <strain evidence="4 5">JCM 17783</strain>
    </source>
</reference>
<evidence type="ECO:0000256" key="2">
    <source>
        <dbReference type="PROSITE-ProRule" id="PRU00504"/>
    </source>
</evidence>
<dbReference type="InterPro" id="IPR050952">
    <property type="entry name" value="TRIM-NHL_E3_ligases"/>
</dbReference>
<feature type="transmembrane region" description="Helical" evidence="3">
    <location>
        <begin position="24"/>
        <end position="44"/>
    </location>
</feature>
<dbReference type="SUPFAM" id="SSF101898">
    <property type="entry name" value="NHL repeat"/>
    <property type="match status" value="1"/>
</dbReference>
<dbReference type="PROSITE" id="PS51125">
    <property type="entry name" value="NHL"/>
    <property type="match status" value="1"/>
</dbReference>
<dbReference type="Gene3D" id="2.120.10.30">
    <property type="entry name" value="TolB, C-terminal domain"/>
    <property type="match status" value="1"/>
</dbReference>
<evidence type="ECO:0000256" key="1">
    <source>
        <dbReference type="ARBA" id="ARBA00022737"/>
    </source>
</evidence>
<dbReference type="Pfam" id="PF01436">
    <property type="entry name" value="NHL"/>
    <property type="match status" value="1"/>
</dbReference>
<accession>A0A7I7QDC7</accession>
<evidence type="ECO:0008006" key="6">
    <source>
        <dbReference type="Google" id="ProtNLM"/>
    </source>
</evidence>
<gene>
    <name evidence="4" type="ORF">MSTO_45100</name>
</gene>
<dbReference type="KEGG" id="msto:MSTO_45100"/>
<protein>
    <recommendedName>
        <fullName evidence="6">Serine/threonine-protein kinase PknD</fullName>
    </recommendedName>
</protein>
<keyword evidence="1" id="KW-0677">Repeat</keyword>
<evidence type="ECO:0000256" key="3">
    <source>
        <dbReference type="SAM" id="Phobius"/>
    </source>
</evidence>